<dbReference type="SMART" id="SM00240">
    <property type="entry name" value="FHA"/>
    <property type="match status" value="1"/>
</dbReference>
<name>A0ABY5ATD0_9CYAN</name>
<reference evidence="3" key="1">
    <citation type="submission" date="2022-06" db="EMBL/GenBank/DDBJ databases">
        <title>Genome sequence of Phormidium yuhuli AB48 isolated from an industrial photobioreactor environment.</title>
        <authorList>
            <person name="Qiu Y."/>
            <person name="Noonan A.J.C."/>
            <person name="Dofher K."/>
            <person name="Koch M."/>
            <person name="Kieft B."/>
            <person name="Lin X."/>
            <person name="Ziels R.M."/>
            <person name="Hallam S.J."/>
        </authorList>
    </citation>
    <scope>NUCLEOTIDE SEQUENCE</scope>
    <source>
        <strain evidence="3">AB48</strain>
    </source>
</reference>
<evidence type="ECO:0000256" key="1">
    <source>
        <dbReference type="SAM" id="MobiDB-lite"/>
    </source>
</evidence>
<accession>A0ABY5ATD0</accession>
<organism evidence="3 4">
    <name type="scientific">Phormidium yuhuli AB48</name>
    <dbReference type="NCBI Taxonomy" id="2940671"/>
    <lineage>
        <taxon>Bacteria</taxon>
        <taxon>Bacillati</taxon>
        <taxon>Cyanobacteriota</taxon>
        <taxon>Cyanophyceae</taxon>
        <taxon>Oscillatoriophycideae</taxon>
        <taxon>Oscillatoriales</taxon>
        <taxon>Oscillatoriaceae</taxon>
        <taxon>Phormidium</taxon>
        <taxon>Phormidium yuhuli</taxon>
    </lineage>
</organism>
<dbReference type="EMBL" id="CP098611">
    <property type="protein sequence ID" value="USR91398.1"/>
    <property type="molecule type" value="Genomic_DNA"/>
</dbReference>
<evidence type="ECO:0000259" key="2">
    <source>
        <dbReference type="PROSITE" id="PS50006"/>
    </source>
</evidence>
<feature type="compositionally biased region" description="Low complexity" evidence="1">
    <location>
        <begin position="136"/>
        <end position="148"/>
    </location>
</feature>
<dbReference type="Pfam" id="PF00498">
    <property type="entry name" value="FHA"/>
    <property type="match status" value="1"/>
</dbReference>
<evidence type="ECO:0000313" key="3">
    <source>
        <dbReference type="EMBL" id="USR91398.1"/>
    </source>
</evidence>
<dbReference type="InterPro" id="IPR008984">
    <property type="entry name" value="SMAD_FHA_dom_sf"/>
</dbReference>
<dbReference type="Gene3D" id="2.60.200.20">
    <property type="match status" value="1"/>
</dbReference>
<dbReference type="SUPFAM" id="SSF49879">
    <property type="entry name" value="SMAD/FHA domain"/>
    <property type="match status" value="1"/>
</dbReference>
<gene>
    <name evidence="3" type="ORF">NEA10_01250</name>
</gene>
<dbReference type="RefSeq" id="WP_252663423.1">
    <property type="nucleotide sequence ID" value="NZ_CP098611.1"/>
</dbReference>
<dbReference type="PROSITE" id="PS50006">
    <property type="entry name" value="FHA_DOMAIN"/>
    <property type="match status" value="1"/>
</dbReference>
<evidence type="ECO:0000313" key="4">
    <source>
        <dbReference type="Proteomes" id="UP001056708"/>
    </source>
</evidence>
<dbReference type="InterPro" id="IPR000253">
    <property type="entry name" value="FHA_dom"/>
</dbReference>
<sequence>MITLTLLHPHQSIPLKRWTFEDDIVVRIGRAPDNHVVLYSAVVSRYHLELHCDDKRQWYLVNLGTNGTYLEDSPIEEIPATDGSIVRLARTGPQIQLHVSKPPPVSPAQKLLKHLQDRGTPDEDTTSEESFPPATQVVQESSPEVSSD</sequence>
<proteinExistence type="predicted"/>
<protein>
    <submittedName>
        <fullName evidence="3">FHA domain-containing protein</fullName>
    </submittedName>
</protein>
<feature type="domain" description="FHA" evidence="2">
    <location>
        <begin position="26"/>
        <end position="75"/>
    </location>
</feature>
<keyword evidence="4" id="KW-1185">Reference proteome</keyword>
<dbReference type="Proteomes" id="UP001056708">
    <property type="component" value="Chromosome"/>
</dbReference>
<feature type="region of interest" description="Disordered" evidence="1">
    <location>
        <begin position="96"/>
        <end position="148"/>
    </location>
</feature>